<evidence type="ECO:0000259" key="1">
    <source>
        <dbReference type="PROSITE" id="PS00028"/>
    </source>
</evidence>
<feature type="domain" description="C2H2-type" evidence="1">
    <location>
        <begin position="412"/>
        <end position="435"/>
    </location>
</feature>
<gene>
    <name evidence="2" type="ORF">XAT740_LOCUS39583</name>
</gene>
<evidence type="ECO:0000313" key="2">
    <source>
        <dbReference type="EMBL" id="CAF1499682.1"/>
    </source>
</evidence>
<reference evidence="2" key="1">
    <citation type="submission" date="2021-02" db="EMBL/GenBank/DDBJ databases">
        <authorList>
            <person name="Nowell W R."/>
        </authorList>
    </citation>
    <scope>NUCLEOTIDE SEQUENCE</scope>
</reference>
<dbReference type="InterPro" id="IPR013087">
    <property type="entry name" value="Znf_C2H2_type"/>
</dbReference>
<dbReference type="Proteomes" id="UP000663828">
    <property type="component" value="Unassembled WGS sequence"/>
</dbReference>
<keyword evidence="3" id="KW-1185">Reference proteome</keyword>
<evidence type="ECO:0000313" key="3">
    <source>
        <dbReference type="Proteomes" id="UP000663828"/>
    </source>
</evidence>
<accession>A0A815T6S2</accession>
<dbReference type="PANTHER" id="PTHR21354">
    <property type="entry name" value="ZINC FINGER PROTEIN 511"/>
    <property type="match status" value="1"/>
</dbReference>
<dbReference type="PROSITE" id="PS00028">
    <property type="entry name" value="ZINC_FINGER_C2H2_1"/>
    <property type="match status" value="2"/>
</dbReference>
<comment type="caution">
    <text evidence="2">The sequence shown here is derived from an EMBL/GenBank/DDBJ whole genome shotgun (WGS) entry which is preliminary data.</text>
</comment>
<dbReference type="PANTHER" id="PTHR21354:SF0">
    <property type="entry name" value="ZINC FINGER PROTEIN 511"/>
    <property type="match status" value="1"/>
</dbReference>
<organism evidence="2 3">
    <name type="scientific">Adineta ricciae</name>
    <name type="common">Rotifer</name>
    <dbReference type="NCBI Taxonomy" id="249248"/>
    <lineage>
        <taxon>Eukaryota</taxon>
        <taxon>Metazoa</taxon>
        <taxon>Spiralia</taxon>
        <taxon>Gnathifera</taxon>
        <taxon>Rotifera</taxon>
        <taxon>Eurotatoria</taxon>
        <taxon>Bdelloidea</taxon>
        <taxon>Adinetida</taxon>
        <taxon>Adinetidae</taxon>
        <taxon>Adineta</taxon>
    </lineage>
</organism>
<dbReference type="SMART" id="SM00355">
    <property type="entry name" value="ZnF_C2H2"/>
    <property type="match status" value="3"/>
</dbReference>
<sequence length="497" mass="57084">MHASQKFQGAKPPRIPTRAGLVQQPTQVAPVKRLASNTPVTKNRASAMVKSQSAYNIPRASTVTATAPIVSQMKKSISEQDLVNVVPRTQKSRFGFVKKPGELTAVREDPQHISPAKPVASSRVSGAWKKNGDDLADERDRRELLLAQNELLQIVFTNQLFNEIVQSNRQMQTARFGKLHRTTYRIINDINNLQETRKKAVVDKIVGNMIKTLGETLNKIVRLFNDYDQKQQTLDVCLSSKLDRLNIQGVLNDVTDENKENWTRQCDRLIELIEGNDLAQMSTSDLETYSKLINELDSTIVSFKRTIVNQNHVVAASEKAMLEMEIDSNLHSKRRRTEDSPVSSQSFLSDDLLTCPFCTFTTTSQVDFDFHNHIHHQHLCSQCSYVLPSYFLLELHMDEVHNTYSSIQTYRCLMETCSQTFANLDQRLQHMHAEHYTKDHLLNRIYSFFSHQEAFDTKKTNKEEKKFGCDSQKTFLRNSRLKPREDFFVHWDGDDND</sequence>
<name>A0A815T6S2_ADIRI</name>
<dbReference type="AlphaFoldDB" id="A0A815T6S2"/>
<feature type="domain" description="C2H2-type" evidence="1">
    <location>
        <begin position="380"/>
        <end position="401"/>
    </location>
</feature>
<proteinExistence type="predicted"/>
<protein>
    <recommendedName>
        <fullName evidence="1">C2H2-type domain-containing protein</fullName>
    </recommendedName>
</protein>
<dbReference type="InterPro" id="IPR039258">
    <property type="entry name" value="ZNF511"/>
</dbReference>
<dbReference type="EMBL" id="CAJNOR010004404">
    <property type="protein sequence ID" value="CAF1499682.1"/>
    <property type="molecule type" value="Genomic_DNA"/>
</dbReference>